<sequence length="766" mass="86315">MRLLPFQIEASTQIVERFTQYLDDPLMKTKTIIVPFYQNLSAITGSGKTVILADVVEQMRLRLPVEPIVLWLSKGKVVVWQTYTNLSTGKYSDILGGFQVKPLLDATVSDINDFNIGLLLVATVGKFNQKDMEKGDRRIFQVDMDKADDSLWNMLKSRRDSQGKKRHLIVVYDEGHNLSDQQTELLLDLSPDALISASATMRVPNALSKIIDRLRNDKGWTDEDFSTVVKSSVVVKAGLIKKNIMLGGYITPMETAVDEMLADMEKLEIAASGLALGFRPKAIYVSNTNVISGVADNIHTPFENRMARPIVIWRHLVKRGIPTNEIAVYCNLKFDPKYPAPKDFVLFDGGDADYDSFITGNYRHIIFNLTLQEGWDDPECYFAYVDKDMGSKDQITQVIGRVLRQPGVQHYPVHSLNTAHFYIRADEKQVFREILEEVETKIVSNMPDITITFHKGGIGGNKKPLLSPKRVKKLPEVAIDSTKAKEPIRHIISKIPDFRKDEANTVGIGGRIQVLQSIGSGKTAVEEWVDTGHSNRVTARWIFVREIQKYYGKAVNLCDVEEPKFDAFVEYNSIAAQNIREAAEKVVDAYIEHSSVVQFPIGGFEVGEVPVDYTTMQTFKYAIHEGYSGLNKFEKAFAEALDRKKLLWFRNPARGLFEIPLLDKGGTNNFNPDFLVWSNDTIYALDTKGDHLITEDSSRKLFFIDKVGSKGGPSLCIRLITQGEWDQNIRKIGSSGYTVWTLKQGRVSPTYVATVAETVEVCLRKE</sequence>
<dbReference type="AlphaFoldDB" id="A0A212LY94"/>
<name>A0A212LY94_9FIRM</name>
<dbReference type="Gene3D" id="3.40.50.300">
    <property type="entry name" value="P-loop containing nucleotide triphosphate hydrolases"/>
    <property type="match status" value="2"/>
</dbReference>
<dbReference type="InterPro" id="IPR006935">
    <property type="entry name" value="Helicase/UvrB_N"/>
</dbReference>
<accession>A0A212LY94</accession>
<dbReference type="SUPFAM" id="SSF52540">
    <property type="entry name" value="P-loop containing nucleoside triphosphate hydrolases"/>
    <property type="match status" value="2"/>
</dbReference>
<dbReference type="GO" id="GO:0005524">
    <property type="term" value="F:ATP binding"/>
    <property type="evidence" value="ECO:0007669"/>
    <property type="project" value="InterPro"/>
</dbReference>
<feature type="domain" description="Helicase/UvrB N-terminal" evidence="1">
    <location>
        <begin position="2"/>
        <end position="201"/>
    </location>
</feature>
<protein>
    <recommendedName>
        <fullName evidence="1">Helicase/UvrB N-terminal domain-containing protein</fullName>
    </recommendedName>
</protein>
<dbReference type="Pfam" id="PF04851">
    <property type="entry name" value="ResIII"/>
    <property type="match status" value="1"/>
</dbReference>
<dbReference type="RefSeq" id="WP_288185208.1">
    <property type="nucleotide sequence ID" value="NZ_LT608335.1"/>
</dbReference>
<proteinExistence type="predicted"/>
<dbReference type="GO" id="GO:0016787">
    <property type="term" value="F:hydrolase activity"/>
    <property type="evidence" value="ECO:0007669"/>
    <property type="project" value="InterPro"/>
</dbReference>
<evidence type="ECO:0000259" key="1">
    <source>
        <dbReference type="Pfam" id="PF04851"/>
    </source>
</evidence>
<dbReference type="InterPro" id="IPR027417">
    <property type="entry name" value="P-loop_NTPase"/>
</dbReference>
<evidence type="ECO:0000313" key="2">
    <source>
        <dbReference type="EMBL" id="SCM82555.1"/>
    </source>
</evidence>
<organism evidence="2">
    <name type="scientific">uncultured Sporomusa sp</name>
    <dbReference type="NCBI Taxonomy" id="307249"/>
    <lineage>
        <taxon>Bacteria</taxon>
        <taxon>Bacillati</taxon>
        <taxon>Bacillota</taxon>
        <taxon>Negativicutes</taxon>
        <taxon>Selenomonadales</taxon>
        <taxon>Sporomusaceae</taxon>
        <taxon>Sporomusa</taxon>
        <taxon>environmental samples</taxon>
    </lineage>
</organism>
<reference evidence="2" key="1">
    <citation type="submission" date="2016-08" db="EMBL/GenBank/DDBJ databases">
        <authorList>
            <person name="Seilhamer J.J."/>
        </authorList>
    </citation>
    <scope>NUCLEOTIDE SEQUENCE</scope>
    <source>
        <strain evidence="2">86</strain>
    </source>
</reference>
<gene>
    <name evidence="2" type="ORF">KL86SPO_50326</name>
</gene>
<dbReference type="GO" id="GO:0003677">
    <property type="term" value="F:DNA binding"/>
    <property type="evidence" value="ECO:0007669"/>
    <property type="project" value="InterPro"/>
</dbReference>
<dbReference type="EMBL" id="FMJE01000005">
    <property type="protein sequence ID" value="SCM82555.1"/>
    <property type="molecule type" value="Genomic_DNA"/>
</dbReference>